<protein>
    <submittedName>
        <fullName evidence="4">Short-chain dehydrogenase/reductase SDR</fullName>
    </submittedName>
</protein>
<dbReference type="InterPro" id="IPR020904">
    <property type="entry name" value="Sc_DH/Rdtase_CS"/>
</dbReference>
<comment type="similarity">
    <text evidence="1 3">Belongs to the short-chain dehydrogenases/reductases (SDR) family.</text>
</comment>
<name>A0A075FIG1_9EURY</name>
<dbReference type="PRINTS" id="PR00080">
    <property type="entry name" value="SDRFAMILY"/>
</dbReference>
<dbReference type="CDD" id="cd05233">
    <property type="entry name" value="SDR_c"/>
    <property type="match status" value="1"/>
</dbReference>
<dbReference type="EMBL" id="KF900327">
    <property type="protein sequence ID" value="AIE91084.1"/>
    <property type="molecule type" value="Genomic_DNA"/>
</dbReference>
<evidence type="ECO:0000256" key="2">
    <source>
        <dbReference type="ARBA" id="ARBA00023002"/>
    </source>
</evidence>
<dbReference type="FunFam" id="3.40.50.720:FF:000084">
    <property type="entry name" value="Short-chain dehydrogenase reductase"/>
    <property type="match status" value="1"/>
</dbReference>
<dbReference type="GO" id="GO:0006633">
    <property type="term" value="P:fatty acid biosynthetic process"/>
    <property type="evidence" value="ECO:0007669"/>
    <property type="project" value="TreeGrafter"/>
</dbReference>
<dbReference type="InterPro" id="IPR002347">
    <property type="entry name" value="SDR_fam"/>
</dbReference>
<dbReference type="NCBIfam" id="NF005559">
    <property type="entry name" value="PRK07231.1"/>
    <property type="match status" value="1"/>
</dbReference>
<organism evidence="4">
    <name type="scientific">uncultured marine group II/III euryarchaeote AD1000_105_G07</name>
    <dbReference type="NCBI Taxonomy" id="1457714"/>
    <lineage>
        <taxon>Archaea</taxon>
        <taxon>Methanobacteriati</taxon>
        <taxon>Methanobacteriota</taxon>
        <taxon>environmental samples</taxon>
    </lineage>
</organism>
<evidence type="ECO:0000313" key="4">
    <source>
        <dbReference type="EMBL" id="AIE91084.1"/>
    </source>
</evidence>
<dbReference type="PANTHER" id="PTHR42760:SF133">
    <property type="entry name" value="3-OXOACYL-[ACYL-CARRIER-PROTEIN] REDUCTASE"/>
    <property type="match status" value="1"/>
</dbReference>
<dbReference type="GO" id="GO:0016616">
    <property type="term" value="F:oxidoreductase activity, acting on the CH-OH group of donors, NAD or NADP as acceptor"/>
    <property type="evidence" value="ECO:0007669"/>
    <property type="project" value="TreeGrafter"/>
</dbReference>
<accession>A0A075FIG1</accession>
<evidence type="ECO:0000256" key="3">
    <source>
        <dbReference type="RuleBase" id="RU000363"/>
    </source>
</evidence>
<dbReference type="InterPro" id="IPR036291">
    <property type="entry name" value="NAD(P)-bd_dom_sf"/>
</dbReference>
<dbReference type="GO" id="GO:0048038">
    <property type="term" value="F:quinone binding"/>
    <property type="evidence" value="ECO:0007669"/>
    <property type="project" value="TreeGrafter"/>
</dbReference>
<dbReference type="PRINTS" id="PR00081">
    <property type="entry name" value="GDHRDH"/>
</dbReference>
<keyword evidence="2" id="KW-0560">Oxidoreductase</keyword>
<proteinExistence type="inferred from homology"/>
<dbReference type="SUPFAM" id="SSF51735">
    <property type="entry name" value="NAD(P)-binding Rossmann-fold domains"/>
    <property type="match status" value="1"/>
</dbReference>
<dbReference type="Pfam" id="PF00106">
    <property type="entry name" value="adh_short"/>
    <property type="match status" value="1"/>
</dbReference>
<dbReference type="Gene3D" id="3.40.50.720">
    <property type="entry name" value="NAD(P)-binding Rossmann-like Domain"/>
    <property type="match status" value="1"/>
</dbReference>
<dbReference type="PANTHER" id="PTHR42760">
    <property type="entry name" value="SHORT-CHAIN DEHYDROGENASES/REDUCTASES FAMILY MEMBER"/>
    <property type="match status" value="1"/>
</dbReference>
<dbReference type="AlphaFoldDB" id="A0A075FIG1"/>
<reference evidence="4" key="1">
    <citation type="journal article" date="2014" name="Genome Biol. Evol.">
        <title>Pangenome evidence for extensive interdomain horizontal transfer affecting lineage core and shell genes in uncultured planktonic thaumarchaeota and euryarchaeota.</title>
        <authorList>
            <person name="Deschamps P."/>
            <person name="Zivanovic Y."/>
            <person name="Moreira D."/>
            <person name="Rodriguez-Valera F."/>
            <person name="Lopez-Garcia P."/>
        </authorList>
    </citation>
    <scope>NUCLEOTIDE SEQUENCE</scope>
</reference>
<dbReference type="PROSITE" id="PS00061">
    <property type="entry name" value="ADH_SHORT"/>
    <property type="match status" value="1"/>
</dbReference>
<sequence length="260" mass="27729">MKSQLLSGKIAVVTGASRGLGLGIVRAFVDEGAIVGMLSRDIESLKLHEATCRNAHGQAIAFQVDVTDKAEIHHAVDQLVNRFGPVDILVNNAGIAPSTMFVTTSDSERDRILDTNFKGTWNCAQCVAPMMIKQRSGKIINISSVTGPYVSSKGMTAYSASKGAISGFTRALALELAEYGINVNAICPGSFDTKMMSELTNSRGTTPENCIRDRDLSIPLGRLGTIDEIGNLAVFLASHLSNYISGSEIVIDGANLIQEH</sequence>
<evidence type="ECO:0000256" key="1">
    <source>
        <dbReference type="ARBA" id="ARBA00006484"/>
    </source>
</evidence>